<dbReference type="Gene3D" id="3.30.420.150">
    <property type="entry name" value="Exopolyphosphatase. Domain 2"/>
    <property type="match status" value="1"/>
</dbReference>
<protein>
    <submittedName>
        <fullName evidence="6">Uncharacterized protein</fullName>
    </submittedName>
</protein>
<dbReference type="GO" id="GO:0009134">
    <property type="term" value="P:nucleoside diphosphate catabolic process"/>
    <property type="evidence" value="ECO:0007669"/>
    <property type="project" value="TreeGrafter"/>
</dbReference>
<dbReference type="AlphaFoldDB" id="A0A8C2X3B8"/>
<accession>A0A8C2X3B8</accession>
<evidence type="ECO:0000256" key="5">
    <source>
        <dbReference type="SAM" id="SignalP"/>
    </source>
</evidence>
<dbReference type="PROSITE" id="PS01238">
    <property type="entry name" value="GDA1_CD39_NTPASE"/>
    <property type="match status" value="1"/>
</dbReference>
<feature type="active site" description="Proton acceptor" evidence="3">
    <location>
        <position position="117"/>
    </location>
</feature>
<proteinExistence type="inferred from homology"/>
<feature type="chain" id="PRO_5034235031" evidence="5">
    <location>
        <begin position="28"/>
        <end position="159"/>
    </location>
</feature>
<name>A0A8C2X3B8_CYCLU</name>
<dbReference type="Pfam" id="PF01150">
    <property type="entry name" value="GDA1_CD39"/>
    <property type="match status" value="2"/>
</dbReference>
<keyword evidence="7" id="KW-1185">Reference proteome</keyword>
<evidence type="ECO:0000256" key="1">
    <source>
        <dbReference type="ARBA" id="ARBA00009283"/>
    </source>
</evidence>
<dbReference type="GO" id="GO:0045134">
    <property type="term" value="F:UDP phosphatase activity"/>
    <property type="evidence" value="ECO:0007669"/>
    <property type="project" value="TreeGrafter"/>
</dbReference>
<dbReference type="Ensembl" id="ENSCLMT00005012209.1">
    <property type="protein sequence ID" value="ENSCLMP00005011338.1"/>
    <property type="gene ID" value="ENSCLMG00005006164.1"/>
</dbReference>
<evidence type="ECO:0000256" key="3">
    <source>
        <dbReference type="PIRSR" id="PIRSR600407-1"/>
    </source>
</evidence>
<dbReference type="GO" id="GO:0017111">
    <property type="term" value="F:ribonucleoside triphosphate phosphatase activity"/>
    <property type="evidence" value="ECO:0007669"/>
    <property type="project" value="TreeGrafter"/>
</dbReference>
<keyword evidence="2 4" id="KW-0378">Hydrolase</keyword>
<feature type="signal peptide" evidence="5">
    <location>
        <begin position="1"/>
        <end position="27"/>
    </location>
</feature>
<dbReference type="GO" id="GO:0004382">
    <property type="term" value="F:GDP phosphatase activity"/>
    <property type="evidence" value="ECO:0007669"/>
    <property type="project" value="TreeGrafter"/>
</dbReference>
<evidence type="ECO:0000256" key="4">
    <source>
        <dbReference type="RuleBase" id="RU003833"/>
    </source>
</evidence>
<dbReference type="Proteomes" id="UP000694565">
    <property type="component" value="Unplaced"/>
</dbReference>
<evidence type="ECO:0000313" key="6">
    <source>
        <dbReference type="Ensembl" id="ENSCLMP00005011338.1"/>
    </source>
</evidence>
<evidence type="ECO:0000313" key="7">
    <source>
        <dbReference type="Proteomes" id="UP000694565"/>
    </source>
</evidence>
<dbReference type="InterPro" id="IPR000407">
    <property type="entry name" value="GDA1_CD39_NTPase"/>
</dbReference>
<keyword evidence="5" id="KW-0732">Signal</keyword>
<reference evidence="6" key="2">
    <citation type="submission" date="2025-09" db="UniProtKB">
        <authorList>
            <consortium name="Ensembl"/>
        </authorList>
    </citation>
    <scope>IDENTIFICATION</scope>
</reference>
<dbReference type="PANTHER" id="PTHR11782:SF38">
    <property type="entry name" value="ECTONUCLEOSIDE TRIPHOSPHATE DIPHOSPHOHYDROLASE 3"/>
    <property type="match status" value="1"/>
</dbReference>
<dbReference type="GO" id="GO:0005886">
    <property type="term" value="C:plasma membrane"/>
    <property type="evidence" value="ECO:0007669"/>
    <property type="project" value="TreeGrafter"/>
</dbReference>
<organism evidence="6 7">
    <name type="scientific">Cyclopterus lumpus</name>
    <name type="common">Lumpsucker</name>
    <dbReference type="NCBI Taxonomy" id="8103"/>
    <lineage>
        <taxon>Eukaryota</taxon>
        <taxon>Metazoa</taxon>
        <taxon>Chordata</taxon>
        <taxon>Craniata</taxon>
        <taxon>Vertebrata</taxon>
        <taxon>Euteleostomi</taxon>
        <taxon>Actinopterygii</taxon>
        <taxon>Neopterygii</taxon>
        <taxon>Teleostei</taxon>
        <taxon>Neoteleostei</taxon>
        <taxon>Acanthomorphata</taxon>
        <taxon>Eupercaria</taxon>
        <taxon>Perciformes</taxon>
        <taxon>Cottioidei</taxon>
        <taxon>Cottales</taxon>
        <taxon>Cyclopteridae</taxon>
        <taxon>Cyclopterus</taxon>
    </lineage>
</organism>
<sequence length="159" mass="17587">MGYKCRIAGVLLLLLASIAALVAVAYGIVIDSGSSRSNVHLYEWPGEKQNETGVVTEIINCRVSGDNFRLCLVPTGADEASWNGFRELTRSQLHLREYLNTLPFNFQKASILSGQEEGLYGWVTVNYLMGNLLTVIHLVNVYFFLPINVKTVKTGPLHG</sequence>
<dbReference type="Gene3D" id="3.30.420.40">
    <property type="match status" value="1"/>
</dbReference>
<dbReference type="PANTHER" id="PTHR11782">
    <property type="entry name" value="ADENOSINE/GUANOSINE DIPHOSPHATASE"/>
    <property type="match status" value="1"/>
</dbReference>
<comment type="similarity">
    <text evidence="1 4">Belongs to the GDA1/CD39 NTPase family.</text>
</comment>
<evidence type="ECO:0000256" key="2">
    <source>
        <dbReference type="ARBA" id="ARBA00022801"/>
    </source>
</evidence>
<reference evidence="6" key="1">
    <citation type="submission" date="2025-08" db="UniProtKB">
        <authorList>
            <consortium name="Ensembl"/>
        </authorList>
    </citation>
    <scope>IDENTIFICATION</scope>
</reference>